<feature type="compositionally biased region" description="Low complexity" evidence="1">
    <location>
        <begin position="266"/>
        <end position="295"/>
    </location>
</feature>
<evidence type="ECO:0000256" key="2">
    <source>
        <dbReference type="SAM" id="Phobius"/>
    </source>
</evidence>
<proteinExistence type="predicted"/>
<evidence type="ECO:0000313" key="4">
    <source>
        <dbReference type="Proteomes" id="UP000308671"/>
    </source>
</evidence>
<organism evidence="3 4">
    <name type="scientific">Botrytis galanthina</name>
    <dbReference type="NCBI Taxonomy" id="278940"/>
    <lineage>
        <taxon>Eukaryota</taxon>
        <taxon>Fungi</taxon>
        <taxon>Dikarya</taxon>
        <taxon>Ascomycota</taxon>
        <taxon>Pezizomycotina</taxon>
        <taxon>Leotiomycetes</taxon>
        <taxon>Helotiales</taxon>
        <taxon>Sclerotiniaceae</taxon>
        <taxon>Botrytis</taxon>
    </lineage>
</organism>
<keyword evidence="2" id="KW-1133">Transmembrane helix</keyword>
<name>A0A4V6T6Z3_9HELO</name>
<reference evidence="3 4" key="1">
    <citation type="submission" date="2017-12" db="EMBL/GenBank/DDBJ databases">
        <title>Comparative genomics of Botrytis spp.</title>
        <authorList>
            <person name="Valero-Jimenez C.A."/>
            <person name="Tapia P."/>
            <person name="Veloso J."/>
            <person name="Silva-Moreno E."/>
            <person name="Staats M."/>
            <person name="Valdes J.H."/>
            <person name="Van Kan J.A.L."/>
        </authorList>
    </citation>
    <scope>NUCLEOTIDE SEQUENCE [LARGE SCALE GENOMIC DNA]</scope>
    <source>
        <strain evidence="3 4">MUCL435</strain>
    </source>
</reference>
<feature type="compositionally biased region" description="Low complexity" evidence="1">
    <location>
        <begin position="414"/>
        <end position="425"/>
    </location>
</feature>
<feature type="transmembrane region" description="Helical" evidence="2">
    <location>
        <begin position="6"/>
        <end position="27"/>
    </location>
</feature>
<accession>A0A4V6T6Z3</accession>
<evidence type="ECO:0000313" key="3">
    <source>
        <dbReference type="EMBL" id="THV50206.1"/>
    </source>
</evidence>
<keyword evidence="2" id="KW-0812">Transmembrane</keyword>
<sequence>MPSRRFGRPAMVVATLIAFSVLILVFIGEGLKAFVRKDGVNLGKRDFTFGLNWQTTISTPSTARSEISPLNDCSPDSLNTPTSLIINHIQSQKQDMEEGSTTVSAILAQGTNTVSFALQGRSDMVSVILANINSLVTHPTGVSNTVRDATGLLAIAMAKSRPSISSISVQLASTPTDLHSLAAFELSKKAASYNVHHDPHGESCDCVACISSPAASIPITIAPPLPTHELMARAFVARAETVTVTISVCSDSASKPSNSTGSGSQSPLPASGPSNSAPAPESSNSTSSGPKNPSPASNSTSSGPKSPVPASENSNTTSPSRPNPPFTNSTNPGAGNGGADNAGAGDMGAGNGGAAAGSAGSGAGAGGAASASGAVASAASLFSGNTSQPTGNAQSSNKGSKPSTTSKATPAENTSPATSASISPPIASQASAASTGIDNSVFALITPAVSNIVYVISTIGPIAVMVVMGQIWLL</sequence>
<feature type="region of interest" description="Disordered" evidence="1">
    <location>
        <begin position="250"/>
        <end position="344"/>
    </location>
</feature>
<evidence type="ECO:0000256" key="1">
    <source>
        <dbReference type="SAM" id="MobiDB-lite"/>
    </source>
</evidence>
<dbReference type="AlphaFoldDB" id="A0A4V6T6Z3"/>
<dbReference type="EMBL" id="PQXL01000160">
    <property type="protein sequence ID" value="THV50206.1"/>
    <property type="molecule type" value="Genomic_DNA"/>
</dbReference>
<dbReference type="OrthoDB" id="3557286at2759"/>
<protein>
    <submittedName>
        <fullName evidence="3">Uncharacterized protein</fullName>
    </submittedName>
</protein>
<feature type="transmembrane region" description="Helical" evidence="2">
    <location>
        <begin position="452"/>
        <end position="473"/>
    </location>
</feature>
<feature type="compositionally biased region" description="Gly residues" evidence="1">
    <location>
        <begin position="334"/>
        <end position="344"/>
    </location>
</feature>
<comment type="caution">
    <text evidence="3">The sequence shown here is derived from an EMBL/GenBank/DDBJ whole genome shotgun (WGS) entry which is preliminary data.</text>
</comment>
<gene>
    <name evidence="3" type="ORF">BGAL_0160g00090</name>
</gene>
<dbReference type="Proteomes" id="UP000308671">
    <property type="component" value="Unassembled WGS sequence"/>
</dbReference>
<feature type="compositionally biased region" description="Low complexity" evidence="1">
    <location>
        <begin position="311"/>
        <end position="333"/>
    </location>
</feature>
<keyword evidence="4" id="KW-1185">Reference proteome</keyword>
<feature type="compositionally biased region" description="Polar residues" evidence="1">
    <location>
        <begin position="250"/>
        <end position="265"/>
    </location>
</feature>
<feature type="region of interest" description="Disordered" evidence="1">
    <location>
        <begin position="382"/>
        <end position="425"/>
    </location>
</feature>
<feature type="compositionally biased region" description="Polar residues" evidence="1">
    <location>
        <begin position="382"/>
        <end position="413"/>
    </location>
</feature>
<keyword evidence="2" id="KW-0472">Membrane</keyword>